<feature type="transmembrane region" description="Helical" evidence="1">
    <location>
        <begin position="44"/>
        <end position="66"/>
    </location>
</feature>
<keyword evidence="3" id="KW-1185">Reference proteome</keyword>
<name>A0AAV5NRP3_9VIBR</name>
<comment type="caution">
    <text evidence="2">The sequence shown here is derived from an EMBL/GenBank/DDBJ whole genome shotgun (WGS) entry which is preliminary data.</text>
</comment>
<keyword evidence="1" id="KW-0812">Transmembrane</keyword>
<evidence type="ECO:0000313" key="2">
    <source>
        <dbReference type="EMBL" id="GLQ72923.1"/>
    </source>
</evidence>
<keyword evidence="1" id="KW-0472">Membrane</keyword>
<gene>
    <name evidence="2" type="ORF">GCM10007932_22830</name>
</gene>
<accession>A0AAV5NRP3</accession>
<keyword evidence="1" id="KW-1133">Transmembrane helix</keyword>
<reference evidence="3" key="1">
    <citation type="journal article" date="2019" name="Int. J. Syst. Evol. Microbiol.">
        <title>The Global Catalogue of Microorganisms (GCM) 10K type strain sequencing project: providing services to taxonomists for standard genome sequencing and annotation.</title>
        <authorList>
            <consortium name="The Broad Institute Genomics Platform"/>
            <consortium name="The Broad Institute Genome Sequencing Center for Infectious Disease"/>
            <person name="Wu L."/>
            <person name="Ma J."/>
        </authorList>
    </citation>
    <scope>NUCLEOTIDE SEQUENCE [LARGE SCALE GENOMIC DNA]</scope>
    <source>
        <strain evidence="3">NBRC 15640</strain>
    </source>
</reference>
<evidence type="ECO:0000256" key="1">
    <source>
        <dbReference type="SAM" id="Phobius"/>
    </source>
</evidence>
<evidence type="ECO:0008006" key="4">
    <source>
        <dbReference type="Google" id="ProtNLM"/>
    </source>
</evidence>
<dbReference type="Proteomes" id="UP001156690">
    <property type="component" value="Unassembled WGS sequence"/>
</dbReference>
<dbReference type="AlphaFoldDB" id="A0AAV5NRP3"/>
<organism evidence="2 3">
    <name type="scientific">Vibrio penaeicida</name>
    <dbReference type="NCBI Taxonomy" id="104609"/>
    <lineage>
        <taxon>Bacteria</taxon>
        <taxon>Pseudomonadati</taxon>
        <taxon>Pseudomonadota</taxon>
        <taxon>Gammaproteobacteria</taxon>
        <taxon>Vibrionales</taxon>
        <taxon>Vibrionaceae</taxon>
        <taxon>Vibrio</taxon>
    </lineage>
</organism>
<proteinExistence type="predicted"/>
<dbReference type="EMBL" id="BSNX01000022">
    <property type="protein sequence ID" value="GLQ72923.1"/>
    <property type="molecule type" value="Genomic_DNA"/>
</dbReference>
<sequence length="83" mass="9415">MLLDGLSGSKSLIWSEVNRLSSEQSDMWLHFDYSKIGSGIESGIVFWLVVGICVGCTGLLGVYFYLKKWTILTERFTILYRVS</sequence>
<protein>
    <recommendedName>
        <fullName evidence="4">PepSY domain-containing protein</fullName>
    </recommendedName>
</protein>
<evidence type="ECO:0000313" key="3">
    <source>
        <dbReference type="Proteomes" id="UP001156690"/>
    </source>
</evidence>